<feature type="compositionally biased region" description="Basic and acidic residues" evidence="4">
    <location>
        <begin position="68"/>
        <end position="79"/>
    </location>
</feature>
<protein>
    <submittedName>
        <fullName evidence="6">ABC transporter substrate-binding protein</fullName>
    </submittedName>
</protein>
<evidence type="ECO:0000256" key="3">
    <source>
        <dbReference type="ARBA" id="ARBA00022729"/>
    </source>
</evidence>
<keyword evidence="2" id="KW-0813">Transport</keyword>
<proteinExistence type="predicted"/>
<dbReference type="Proteomes" id="UP001596414">
    <property type="component" value="Unassembled WGS sequence"/>
</dbReference>
<dbReference type="PANTHER" id="PTHR30532:SF1">
    <property type="entry name" value="IRON(3+)-HYDROXAMATE-BINDING PROTEIN FHUD"/>
    <property type="match status" value="1"/>
</dbReference>
<reference evidence="6 7" key="1">
    <citation type="journal article" date="2014" name="Int. J. Syst. Evol. Microbiol.">
        <title>Complete genome sequence of Corynebacterium casei LMG S-19264T (=DSM 44701T), isolated from a smear-ripened cheese.</title>
        <authorList>
            <consortium name="US DOE Joint Genome Institute (JGI-PGF)"/>
            <person name="Walter F."/>
            <person name="Albersmeier A."/>
            <person name="Kalinowski J."/>
            <person name="Ruckert C."/>
        </authorList>
    </citation>
    <scope>NUCLEOTIDE SEQUENCE [LARGE SCALE GENOMIC DNA]</scope>
    <source>
        <strain evidence="6 7">CGMCC 4.7215</strain>
    </source>
</reference>
<accession>A0ABD5X537</accession>
<evidence type="ECO:0000256" key="1">
    <source>
        <dbReference type="ARBA" id="ARBA00004196"/>
    </source>
</evidence>
<feature type="domain" description="Fe/B12 periplasmic-binding" evidence="5">
    <location>
        <begin position="98"/>
        <end position="395"/>
    </location>
</feature>
<feature type="compositionally biased region" description="Low complexity" evidence="4">
    <location>
        <begin position="33"/>
        <end position="65"/>
    </location>
</feature>
<evidence type="ECO:0000313" key="7">
    <source>
        <dbReference type="Proteomes" id="UP001596414"/>
    </source>
</evidence>
<dbReference type="AlphaFoldDB" id="A0ABD5X537"/>
<dbReference type="Gene3D" id="3.40.50.1980">
    <property type="entry name" value="Nitrogenase molybdenum iron protein domain"/>
    <property type="match status" value="2"/>
</dbReference>
<organism evidence="6 7">
    <name type="scientific">Halovenus rubra</name>
    <dbReference type="NCBI Taxonomy" id="869890"/>
    <lineage>
        <taxon>Archaea</taxon>
        <taxon>Methanobacteriati</taxon>
        <taxon>Methanobacteriota</taxon>
        <taxon>Stenosarchaea group</taxon>
        <taxon>Halobacteria</taxon>
        <taxon>Halobacteriales</taxon>
        <taxon>Haloarculaceae</taxon>
        <taxon>Halovenus</taxon>
    </lineage>
</organism>
<evidence type="ECO:0000256" key="2">
    <source>
        <dbReference type="ARBA" id="ARBA00022448"/>
    </source>
</evidence>
<gene>
    <name evidence="6" type="ORF">ACFQJ7_09470</name>
</gene>
<sequence>MPDNKTEHERPTRRDYLIYGGGVVSSTLLAGCTSDSDSSTGTSDGTDSTPTDTPTATPTATPAGTEETETKTATPEDKGYSATISPVGTVDFESVPESVFTVFSQYTDMAVALGHGDAVNAMYVPKMAGTTMNHYYHHLTGVDFEWEGLYDPLNAGIPKEKLYSLDSDIHLVDPAWVSTQNNWSEDDAAEIAEQVAPWFGNFYSGTHDSPPEGYDDYEFYNLWELFDRVSQVFDKRDRYNALAQVHTDLVETIQNDLPPVEDRPTAVRVSIAADGESFYTYHLNKPGYWLADTRPLGAVDAFEAQNWDGLWGEVDFELMAETDPDVILHLWGITPARSMDEMRSTLQDHPVGRTLSAVKNDRVYAQGMRYQGPIMNLFQMEMTAKQLYPDRFGEWPMYSDGERYPDIPADEQLFNRQRVADIINGEN</sequence>
<name>A0ABD5X537_9EURY</name>
<dbReference type="InterPro" id="IPR051313">
    <property type="entry name" value="Bact_iron-sidero_bind"/>
</dbReference>
<evidence type="ECO:0000256" key="4">
    <source>
        <dbReference type="SAM" id="MobiDB-lite"/>
    </source>
</evidence>
<comment type="caution">
    <text evidence="6">The sequence shown here is derived from an EMBL/GenBank/DDBJ whole genome shotgun (WGS) entry which is preliminary data.</text>
</comment>
<keyword evidence="3" id="KW-0732">Signal</keyword>
<dbReference type="PROSITE" id="PS50983">
    <property type="entry name" value="FE_B12_PBP"/>
    <property type="match status" value="1"/>
</dbReference>
<feature type="region of interest" description="Disordered" evidence="4">
    <location>
        <begin position="29"/>
        <end position="82"/>
    </location>
</feature>
<dbReference type="RefSeq" id="WP_267635813.1">
    <property type="nucleotide sequence ID" value="NZ_JAODIY010000001.1"/>
</dbReference>
<evidence type="ECO:0000259" key="5">
    <source>
        <dbReference type="PROSITE" id="PS50983"/>
    </source>
</evidence>
<dbReference type="InterPro" id="IPR002491">
    <property type="entry name" value="ABC_transptr_periplasmic_BD"/>
</dbReference>
<comment type="subcellular location">
    <subcellularLocation>
        <location evidence="1">Cell envelope</location>
    </subcellularLocation>
</comment>
<dbReference type="EMBL" id="JBHSZQ010000020">
    <property type="protein sequence ID" value="MFC7126260.1"/>
    <property type="molecule type" value="Genomic_DNA"/>
</dbReference>
<dbReference type="PROSITE" id="PS51257">
    <property type="entry name" value="PROKAR_LIPOPROTEIN"/>
    <property type="match status" value="1"/>
</dbReference>
<dbReference type="Pfam" id="PF01497">
    <property type="entry name" value="Peripla_BP_2"/>
    <property type="match status" value="1"/>
</dbReference>
<dbReference type="PANTHER" id="PTHR30532">
    <property type="entry name" value="IRON III DICITRATE-BINDING PERIPLASMIC PROTEIN"/>
    <property type="match status" value="1"/>
</dbReference>
<evidence type="ECO:0000313" key="6">
    <source>
        <dbReference type="EMBL" id="MFC7126260.1"/>
    </source>
</evidence>
<dbReference type="SUPFAM" id="SSF53807">
    <property type="entry name" value="Helical backbone' metal receptor"/>
    <property type="match status" value="1"/>
</dbReference>